<comment type="caution">
    <text evidence="2">The sequence shown here is derived from an EMBL/GenBank/DDBJ whole genome shotgun (WGS) entry which is preliminary data.</text>
</comment>
<proteinExistence type="predicted"/>
<organism evidence="2 3">
    <name type="scientific">Mangrovibacterium marinum</name>
    <dbReference type="NCBI Taxonomy" id="1639118"/>
    <lineage>
        <taxon>Bacteria</taxon>
        <taxon>Pseudomonadati</taxon>
        <taxon>Bacteroidota</taxon>
        <taxon>Bacteroidia</taxon>
        <taxon>Marinilabiliales</taxon>
        <taxon>Prolixibacteraceae</taxon>
        <taxon>Mangrovibacterium</taxon>
    </lineage>
</organism>
<gene>
    <name evidence="2" type="ORF">C8N47_11014</name>
</gene>
<dbReference type="EMBL" id="QAAD01000010">
    <property type="protein sequence ID" value="PTN08128.1"/>
    <property type="molecule type" value="Genomic_DNA"/>
</dbReference>
<protein>
    <recommendedName>
        <fullName evidence="4">Lipoprotein</fullName>
    </recommendedName>
</protein>
<evidence type="ECO:0000313" key="2">
    <source>
        <dbReference type="EMBL" id="PTN08128.1"/>
    </source>
</evidence>
<dbReference type="AlphaFoldDB" id="A0A2T5C0M5"/>
<sequence>MKKIIFLLGIVALMASCGTKQAKPAEEVEAPAVAEAVEAVVDSVEAVVDSVEVAVPDTVTAE</sequence>
<feature type="signal peptide" evidence="1">
    <location>
        <begin position="1"/>
        <end position="22"/>
    </location>
</feature>
<evidence type="ECO:0000313" key="3">
    <source>
        <dbReference type="Proteomes" id="UP000243525"/>
    </source>
</evidence>
<name>A0A2T5C0M5_9BACT</name>
<keyword evidence="1" id="KW-0732">Signal</keyword>
<dbReference type="PROSITE" id="PS51257">
    <property type="entry name" value="PROKAR_LIPOPROTEIN"/>
    <property type="match status" value="1"/>
</dbReference>
<reference evidence="2 3" key="1">
    <citation type="submission" date="2018-04" db="EMBL/GenBank/DDBJ databases">
        <title>Genomic Encyclopedia of Archaeal and Bacterial Type Strains, Phase II (KMG-II): from individual species to whole genera.</title>
        <authorList>
            <person name="Goeker M."/>
        </authorList>
    </citation>
    <scope>NUCLEOTIDE SEQUENCE [LARGE SCALE GENOMIC DNA]</scope>
    <source>
        <strain evidence="2 3">DSM 28823</strain>
    </source>
</reference>
<evidence type="ECO:0008006" key="4">
    <source>
        <dbReference type="Google" id="ProtNLM"/>
    </source>
</evidence>
<feature type="chain" id="PRO_5015506375" description="Lipoprotein" evidence="1">
    <location>
        <begin position="23"/>
        <end position="62"/>
    </location>
</feature>
<evidence type="ECO:0000256" key="1">
    <source>
        <dbReference type="SAM" id="SignalP"/>
    </source>
</evidence>
<keyword evidence="3" id="KW-1185">Reference proteome</keyword>
<dbReference type="Proteomes" id="UP000243525">
    <property type="component" value="Unassembled WGS sequence"/>
</dbReference>
<accession>A0A2T5C0M5</accession>
<dbReference type="RefSeq" id="WP_107822583.1">
    <property type="nucleotide sequence ID" value="NZ_OY782574.1"/>
</dbReference>